<dbReference type="RefSeq" id="WP_172357178.1">
    <property type="nucleotide sequence ID" value="NZ_CP053661.1"/>
</dbReference>
<organism evidence="1 2">
    <name type="scientific">Thermoleptolyngbya sichuanensis A183</name>
    <dbReference type="NCBI Taxonomy" id="2737172"/>
    <lineage>
        <taxon>Bacteria</taxon>
        <taxon>Bacillati</taxon>
        <taxon>Cyanobacteriota</taxon>
        <taxon>Cyanophyceae</taxon>
        <taxon>Oculatellales</taxon>
        <taxon>Oculatellaceae</taxon>
        <taxon>Thermoleptolyngbya</taxon>
        <taxon>Thermoleptolyngbya sichuanensis</taxon>
    </lineage>
</organism>
<keyword evidence="2" id="KW-1185">Reference proteome</keyword>
<dbReference type="EMBL" id="CP053661">
    <property type="protein sequence ID" value="QKD83450.1"/>
    <property type="molecule type" value="Genomic_DNA"/>
</dbReference>
<dbReference type="Proteomes" id="UP000505210">
    <property type="component" value="Chromosome"/>
</dbReference>
<dbReference type="KEGG" id="theu:HPC62_15700"/>
<name>A0A6M8BGW8_9CYAN</name>
<gene>
    <name evidence="1" type="ORF">HPC62_15700</name>
</gene>
<accession>A0A6M8BGW8</accession>
<evidence type="ECO:0000313" key="2">
    <source>
        <dbReference type="Proteomes" id="UP000505210"/>
    </source>
</evidence>
<dbReference type="AlphaFoldDB" id="A0A6M8BGW8"/>
<evidence type="ECO:0000313" key="1">
    <source>
        <dbReference type="EMBL" id="QKD83450.1"/>
    </source>
</evidence>
<reference evidence="1 2" key="1">
    <citation type="submission" date="2020-05" db="EMBL/GenBank/DDBJ databases">
        <title>Complete genome sequence of of a novel Thermoleptolyngbya strain isolated from hot springs of Ganzi, Sichuan China.</title>
        <authorList>
            <person name="Tang J."/>
            <person name="Daroch M."/>
            <person name="Li L."/>
            <person name="Waleron K."/>
            <person name="Waleron M."/>
            <person name="Waleron M."/>
        </authorList>
    </citation>
    <scope>NUCLEOTIDE SEQUENCE [LARGE SCALE GENOMIC DNA]</scope>
    <source>
        <strain evidence="1 2">PKUAC-SCTA183</strain>
    </source>
</reference>
<protein>
    <submittedName>
        <fullName evidence="1">Uncharacterized protein</fullName>
    </submittedName>
</protein>
<sequence>MNVMQSPITRQYAIAQAALEHAVYFLELGADTKAATYFQFAAQNFQGIAKMLIEQETRRSHLDSREG</sequence>
<proteinExistence type="predicted"/>